<reference evidence="3 4" key="1">
    <citation type="submission" date="2020-02" db="EMBL/GenBank/DDBJ databases">
        <authorList>
            <person name="Li G."/>
        </authorList>
    </citation>
    <scope>NUCLEOTIDE SEQUENCE [LARGE SCALE GENOMIC DNA]</scope>
    <source>
        <strain evidence="3 4">DSM 102029</strain>
    </source>
</reference>
<dbReference type="InterPro" id="IPR023459">
    <property type="entry name" value="Tscrpt_elong_fac_GreA/B_fam"/>
</dbReference>
<dbReference type="AlphaFoldDB" id="A0A6P1YHL3"/>
<accession>A0A6P1YHL3</accession>
<dbReference type="GO" id="GO:0003746">
    <property type="term" value="F:translation elongation factor activity"/>
    <property type="evidence" value="ECO:0007669"/>
    <property type="project" value="UniProtKB-KW"/>
</dbReference>
<dbReference type="Gene3D" id="3.10.50.30">
    <property type="entry name" value="Transcription elongation factor, GreA/GreB, C-terminal domain"/>
    <property type="match status" value="1"/>
</dbReference>
<dbReference type="SUPFAM" id="SSF54534">
    <property type="entry name" value="FKBP-like"/>
    <property type="match status" value="1"/>
</dbReference>
<dbReference type="EMBL" id="CP048630">
    <property type="protein sequence ID" value="QIB32460.1"/>
    <property type="molecule type" value="Genomic_DNA"/>
</dbReference>
<evidence type="ECO:0000259" key="2">
    <source>
        <dbReference type="Pfam" id="PF01272"/>
    </source>
</evidence>
<organism evidence="3 4">
    <name type="scientific">Ancylobacter pratisalsi</name>
    <dbReference type="NCBI Taxonomy" id="1745854"/>
    <lineage>
        <taxon>Bacteria</taxon>
        <taxon>Pseudomonadati</taxon>
        <taxon>Pseudomonadota</taxon>
        <taxon>Alphaproteobacteria</taxon>
        <taxon>Hyphomicrobiales</taxon>
        <taxon>Xanthobacteraceae</taxon>
        <taxon>Ancylobacter</taxon>
    </lineage>
</organism>
<dbReference type="GO" id="GO:0032784">
    <property type="term" value="P:regulation of DNA-templated transcription elongation"/>
    <property type="evidence" value="ECO:0007669"/>
    <property type="project" value="InterPro"/>
</dbReference>
<dbReference type="Proteomes" id="UP000464751">
    <property type="component" value="Chromosome"/>
</dbReference>
<dbReference type="KEGG" id="apra:G3A50_01155"/>
<feature type="region of interest" description="Disordered" evidence="1">
    <location>
        <begin position="1"/>
        <end position="22"/>
    </location>
</feature>
<name>A0A6P1YHL3_9HYPH</name>
<proteinExistence type="predicted"/>
<dbReference type="InterPro" id="IPR001437">
    <property type="entry name" value="Tscrpt_elong_fac_GreA/B_C"/>
</dbReference>
<dbReference type="PANTHER" id="PTHR30437:SF6">
    <property type="entry name" value="TRANSCRIPTION ELONGATION FACTOR GREB"/>
    <property type="match status" value="1"/>
</dbReference>
<dbReference type="PANTHER" id="PTHR30437">
    <property type="entry name" value="TRANSCRIPTION ELONGATION FACTOR GREA"/>
    <property type="match status" value="1"/>
</dbReference>
<dbReference type="InterPro" id="IPR036953">
    <property type="entry name" value="GreA/GreB_C_sf"/>
</dbReference>
<dbReference type="RefSeq" id="WP_163073401.1">
    <property type="nucleotide sequence ID" value="NZ_CP048630.1"/>
</dbReference>
<feature type="compositionally biased region" description="Basic and acidic residues" evidence="1">
    <location>
        <begin position="1"/>
        <end position="10"/>
    </location>
</feature>
<dbReference type="GO" id="GO:0006354">
    <property type="term" value="P:DNA-templated transcription elongation"/>
    <property type="evidence" value="ECO:0007669"/>
    <property type="project" value="TreeGrafter"/>
</dbReference>
<dbReference type="GO" id="GO:0003677">
    <property type="term" value="F:DNA binding"/>
    <property type="evidence" value="ECO:0007669"/>
    <property type="project" value="InterPro"/>
</dbReference>
<feature type="domain" description="Transcription elongation factor GreA/GreB C-terminal" evidence="2">
    <location>
        <begin position="85"/>
        <end position="149"/>
    </location>
</feature>
<keyword evidence="3" id="KW-0648">Protein biosynthesis</keyword>
<evidence type="ECO:0000313" key="3">
    <source>
        <dbReference type="EMBL" id="QIB32460.1"/>
    </source>
</evidence>
<keyword evidence="3" id="KW-0251">Elongation factor</keyword>
<evidence type="ECO:0000313" key="4">
    <source>
        <dbReference type="Proteomes" id="UP000464751"/>
    </source>
</evidence>
<gene>
    <name evidence="3" type="ORF">G3A50_01155</name>
</gene>
<sequence length="161" mass="17415">MSRAFVKEDGGGEALPERPVSTERNLVTRRGLALIEQEVARQREAVAAATARSERDAVAAASRELRYWSARRASAEPVDPPGEGDVITFGMAVLLEDEGGRARRFRIVGEDEADPKLGRIAWISPVARALTGKWIGDEISLPVGTMTIIDVDPAPEPVPDD</sequence>
<dbReference type="GO" id="GO:0070063">
    <property type="term" value="F:RNA polymerase binding"/>
    <property type="evidence" value="ECO:0007669"/>
    <property type="project" value="InterPro"/>
</dbReference>
<evidence type="ECO:0000256" key="1">
    <source>
        <dbReference type="SAM" id="MobiDB-lite"/>
    </source>
</evidence>
<protein>
    <submittedName>
        <fullName evidence="3">Transcription elongation factor</fullName>
    </submittedName>
</protein>
<dbReference type="Pfam" id="PF01272">
    <property type="entry name" value="GreA_GreB"/>
    <property type="match status" value="1"/>
</dbReference>
<keyword evidence="4" id="KW-1185">Reference proteome</keyword>